<feature type="compositionally biased region" description="Polar residues" evidence="3">
    <location>
        <begin position="25"/>
        <end position="38"/>
    </location>
</feature>
<feature type="non-terminal residue" evidence="5">
    <location>
        <position position="138"/>
    </location>
</feature>
<dbReference type="SUPFAM" id="SSF49764">
    <property type="entry name" value="HSP20-like chaperones"/>
    <property type="match status" value="1"/>
</dbReference>
<dbReference type="EMBL" id="JADGJH010005836">
    <property type="protein sequence ID" value="KAJ3079080.1"/>
    <property type="molecule type" value="Genomic_DNA"/>
</dbReference>
<proteinExistence type="inferred from homology"/>
<name>A0AAD5X9B8_9FUNG</name>
<evidence type="ECO:0000256" key="3">
    <source>
        <dbReference type="SAM" id="MobiDB-lite"/>
    </source>
</evidence>
<reference evidence="5" key="1">
    <citation type="submission" date="2020-05" db="EMBL/GenBank/DDBJ databases">
        <title>Phylogenomic resolution of chytrid fungi.</title>
        <authorList>
            <person name="Stajich J.E."/>
            <person name="Amses K."/>
            <person name="Simmons R."/>
            <person name="Seto K."/>
            <person name="Myers J."/>
            <person name="Bonds A."/>
            <person name="Quandt C.A."/>
            <person name="Barry K."/>
            <person name="Liu P."/>
            <person name="Grigoriev I."/>
            <person name="Longcore J.E."/>
            <person name="James T.Y."/>
        </authorList>
    </citation>
    <scope>NUCLEOTIDE SEQUENCE</scope>
    <source>
        <strain evidence="5">JEL0513</strain>
    </source>
</reference>
<feature type="compositionally biased region" description="Low complexity" evidence="3">
    <location>
        <begin position="45"/>
        <end position="55"/>
    </location>
</feature>
<feature type="domain" description="SHSP" evidence="4">
    <location>
        <begin position="48"/>
        <end position="138"/>
    </location>
</feature>
<dbReference type="Gene3D" id="2.60.40.790">
    <property type="match status" value="1"/>
</dbReference>
<evidence type="ECO:0000256" key="1">
    <source>
        <dbReference type="PROSITE-ProRule" id="PRU00285"/>
    </source>
</evidence>
<comment type="caution">
    <text evidence="5">The sequence shown here is derived from an EMBL/GenBank/DDBJ whole genome shotgun (WGS) entry which is preliminary data.</text>
</comment>
<dbReference type="CDD" id="cd06464">
    <property type="entry name" value="ACD_sHsps-like"/>
    <property type="match status" value="1"/>
</dbReference>
<feature type="region of interest" description="Disordered" evidence="3">
    <location>
        <begin position="25"/>
        <end position="55"/>
    </location>
</feature>
<protein>
    <recommendedName>
        <fullName evidence="4">SHSP domain-containing protein</fullName>
    </recommendedName>
</protein>
<dbReference type="InterPro" id="IPR002068">
    <property type="entry name" value="A-crystallin/Hsp20_dom"/>
</dbReference>
<keyword evidence="6" id="KW-1185">Reference proteome</keyword>
<dbReference type="InterPro" id="IPR008978">
    <property type="entry name" value="HSP20-like_chaperone"/>
</dbReference>
<comment type="similarity">
    <text evidence="1 2">Belongs to the small heat shock protein (HSP20) family.</text>
</comment>
<sequence length="138" mass="15047">MGIISFACKVGIMVYAIDWYNNHNKTPSSETDSSTGRTTPVFKIPDQSTPTDTTSPVIHAVDLQNDRIGLEIDLPGLSKNQLELVIPEDDQKIIILRGDKPANESVGEAARKFSIKIALPSYADVSDIHAKLDNGVLK</sequence>
<dbReference type="PROSITE" id="PS01031">
    <property type="entry name" value="SHSP"/>
    <property type="match status" value="1"/>
</dbReference>
<dbReference type="Pfam" id="PF00011">
    <property type="entry name" value="HSP20"/>
    <property type="match status" value="1"/>
</dbReference>
<evidence type="ECO:0000259" key="4">
    <source>
        <dbReference type="PROSITE" id="PS01031"/>
    </source>
</evidence>
<evidence type="ECO:0000313" key="6">
    <source>
        <dbReference type="Proteomes" id="UP001211907"/>
    </source>
</evidence>
<dbReference type="Proteomes" id="UP001211907">
    <property type="component" value="Unassembled WGS sequence"/>
</dbReference>
<evidence type="ECO:0000256" key="2">
    <source>
        <dbReference type="RuleBase" id="RU003616"/>
    </source>
</evidence>
<dbReference type="AlphaFoldDB" id="A0AAD5X9B8"/>
<evidence type="ECO:0000313" key="5">
    <source>
        <dbReference type="EMBL" id="KAJ3079080.1"/>
    </source>
</evidence>
<organism evidence="5 6">
    <name type="scientific">Physocladia obscura</name>
    <dbReference type="NCBI Taxonomy" id="109957"/>
    <lineage>
        <taxon>Eukaryota</taxon>
        <taxon>Fungi</taxon>
        <taxon>Fungi incertae sedis</taxon>
        <taxon>Chytridiomycota</taxon>
        <taxon>Chytridiomycota incertae sedis</taxon>
        <taxon>Chytridiomycetes</taxon>
        <taxon>Chytridiales</taxon>
        <taxon>Chytriomycetaceae</taxon>
        <taxon>Physocladia</taxon>
    </lineage>
</organism>
<gene>
    <name evidence="5" type="ORF">HK100_010513</name>
</gene>
<accession>A0AAD5X9B8</accession>